<dbReference type="PANTHER" id="PTHR19303">
    <property type="entry name" value="TRANSPOSON"/>
    <property type="match status" value="1"/>
</dbReference>
<dbReference type="PROSITE" id="PS51253">
    <property type="entry name" value="HTH_CENPB"/>
    <property type="match status" value="1"/>
</dbReference>
<accession>A0A9W7D9X6</accession>
<evidence type="ECO:0000313" key="3">
    <source>
        <dbReference type="EMBL" id="GMF66417.1"/>
    </source>
</evidence>
<dbReference type="InterPro" id="IPR050863">
    <property type="entry name" value="CenT-Element_Derived"/>
</dbReference>
<dbReference type="Proteomes" id="UP001165083">
    <property type="component" value="Unassembled WGS sequence"/>
</dbReference>
<dbReference type="EMBL" id="BSXW01012646">
    <property type="protein sequence ID" value="GMF66417.1"/>
    <property type="molecule type" value="Genomic_DNA"/>
</dbReference>
<dbReference type="OrthoDB" id="122408at2759"/>
<dbReference type="PANTHER" id="PTHR19303:SF57">
    <property type="entry name" value="HTH CENPB-TYPE DOMAIN-CONTAINING PROTEIN"/>
    <property type="match status" value="1"/>
</dbReference>
<dbReference type="AlphaFoldDB" id="A0A9W7D9X6"/>
<gene>
    <name evidence="3" type="ORF">Plil01_001885900</name>
</gene>
<keyword evidence="4" id="KW-1185">Reference proteome</keyword>
<comment type="caution">
    <text evidence="3">The sequence shown here is derived from an EMBL/GenBank/DDBJ whole genome shotgun (WGS) entry which is preliminary data.</text>
</comment>
<feature type="domain" description="HTH CENPB-type" evidence="2">
    <location>
        <begin position="1"/>
        <end position="40"/>
    </location>
</feature>
<evidence type="ECO:0000259" key="2">
    <source>
        <dbReference type="PROSITE" id="PS51253"/>
    </source>
</evidence>
<name>A0A9W7D9X6_9STRA</name>
<keyword evidence="1" id="KW-0238">DNA-binding</keyword>
<sequence>MLQTHAKEVAEDAGISPDAFSASFSWRKRFLAKYQLSLRRKTRIGQITPADSDAVARQFRLDVLHVIEQEEIVEIYNADQTAMNYEYLPTRTYDTTATRTVWIHNAGAEKKRITVMLLADMYGNRKTPFAILKQGNSRRADTQQYNRTHQNGFGRGVWADVEPLMKKYDAEIYGNEKGWWNAELSISFLKYHFGSRDNLGEKILLLWDDFSGHWTEAVQAYAASINVFLMKIPPGYTSSCQPADIAWMKPFKLRLRSLWVEHLQSELRGHQNRASGKKFKLKGPSRDTLMAWLTSAWENLPTATIASGFNRLAIPMDKREFTAQDQQLYSTEIDGLVGKLEALHVAVDVGVDVGLHD</sequence>
<evidence type="ECO:0000256" key="1">
    <source>
        <dbReference type="ARBA" id="ARBA00023125"/>
    </source>
</evidence>
<reference evidence="3" key="1">
    <citation type="submission" date="2023-04" db="EMBL/GenBank/DDBJ databases">
        <title>Phytophthora lilii NBRC 32176.</title>
        <authorList>
            <person name="Ichikawa N."/>
            <person name="Sato H."/>
            <person name="Tonouchi N."/>
        </authorList>
    </citation>
    <scope>NUCLEOTIDE SEQUENCE</scope>
    <source>
        <strain evidence="3">NBRC 32176</strain>
    </source>
</reference>
<dbReference type="InterPro" id="IPR004875">
    <property type="entry name" value="DDE_SF_endonuclease_dom"/>
</dbReference>
<protein>
    <submittedName>
        <fullName evidence="3">Unnamed protein product</fullName>
    </submittedName>
</protein>
<organism evidence="3 4">
    <name type="scientific">Phytophthora lilii</name>
    <dbReference type="NCBI Taxonomy" id="2077276"/>
    <lineage>
        <taxon>Eukaryota</taxon>
        <taxon>Sar</taxon>
        <taxon>Stramenopiles</taxon>
        <taxon>Oomycota</taxon>
        <taxon>Peronosporomycetes</taxon>
        <taxon>Peronosporales</taxon>
        <taxon>Peronosporaceae</taxon>
        <taxon>Phytophthora</taxon>
    </lineage>
</organism>
<dbReference type="GO" id="GO:0003677">
    <property type="term" value="F:DNA binding"/>
    <property type="evidence" value="ECO:0007669"/>
    <property type="project" value="UniProtKB-KW"/>
</dbReference>
<dbReference type="InterPro" id="IPR006600">
    <property type="entry name" value="HTH_CenpB_DNA-bd_dom"/>
</dbReference>
<proteinExistence type="predicted"/>
<dbReference type="GO" id="GO:0005634">
    <property type="term" value="C:nucleus"/>
    <property type="evidence" value="ECO:0007669"/>
    <property type="project" value="TreeGrafter"/>
</dbReference>
<evidence type="ECO:0000313" key="4">
    <source>
        <dbReference type="Proteomes" id="UP001165083"/>
    </source>
</evidence>
<dbReference type="Pfam" id="PF03184">
    <property type="entry name" value="DDE_1"/>
    <property type="match status" value="1"/>
</dbReference>